<name>A0A086T0S5_HAPC1</name>
<evidence type="ECO:0000256" key="7">
    <source>
        <dbReference type="SAM" id="MobiDB-lite"/>
    </source>
</evidence>
<dbReference type="GO" id="GO:0000400">
    <property type="term" value="F:four-way junction DNA binding"/>
    <property type="evidence" value="ECO:0007669"/>
    <property type="project" value="TreeGrafter"/>
</dbReference>
<keyword evidence="2" id="KW-0547">Nucleotide-binding</keyword>
<reference evidence="9" key="1">
    <citation type="journal article" date="2014" name="Genome Announc.">
        <title>Genome sequence and annotation of Acremonium chrysogenum, producer of the beta-lactam antibiotic cephalosporin C.</title>
        <authorList>
            <person name="Terfehr D."/>
            <person name="Dahlmann T.A."/>
            <person name="Specht T."/>
            <person name="Zadra I."/>
            <person name="Kuernsteiner H."/>
            <person name="Kueck U."/>
        </authorList>
    </citation>
    <scope>NUCLEOTIDE SEQUENCE [LARGE SCALE GENOMIC DNA]</scope>
    <source>
        <strain evidence="9">ATCC 11550 / CBS 779.69 / DSM 880 / IAM 14645 / JCM 23072 / IMI 49137</strain>
    </source>
</reference>
<comment type="caution">
    <text evidence="8">The sequence shown here is derived from an EMBL/GenBank/DDBJ whole genome shotgun (WGS) entry which is preliminary data.</text>
</comment>
<keyword evidence="3" id="KW-0227">DNA damage</keyword>
<organism evidence="8 9">
    <name type="scientific">Hapsidospora chrysogenum (strain ATCC 11550 / CBS 779.69 / DSM 880 / IAM 14645 / JCM 23072 / IMI 49137)</name>
    <name type="common">Acremonium chrysogenum</name>
    <dbReference type="NCBI Taxonomy" id="857340"/>
    <lineage>
        <taxon>Eukaryota</taxon>
        <taxon>Fungi</taxon>
        <taxon>Dikarya</taxon>
        <taxon>Ascomycota</taxon>
        <taxon>Pezizomycotina</taxon>
        <taxon>Sordariomycetes</taxon>
        <taxon>Hypocreomycetidae</taxon>
        <taxon>Hypocreales</taxon>
        <taxon>Bionectriaceae</taxon>
        <taxon>Hapsidospora</taxon>
    </lineage>
</organism>
<evidence type="ECO:0000313" key="8">
    <source>
        <dbReference type="EMBL" id="KFH42957.1"/>
    </source>
</evidence>
<accession>A0A086T0S5</accession>
<dbReference type="SUPFAM" id="SSF52540">
    <property type="entry name" value="P-loop containing nucleoside triphosphate hydrolases"/>
    <property type="match status" value="1"/>
</dbReference>
<evidence type="ECO:0000256" key="4">
    <source>
        <dbReference type="ARBA" id="ARBA00022840"/>
    </source>
</evidence>
<dbReference type="GO" id="GO:0005657">
    <property type="term" value="C:replication fork"/>
    <property type="evidence" value="ECO:0007669"/>
    <property type="project" value="TreeGrafter"/>
</dbReference>
<dbReference type="GO" id="GO:0005524">
    <property type="term" value="F:ATP binding"/>
    <property type="evidence" value="ECO:0007669"/>
    <property type="project" value="UniProtKB-KW"/>
</dbReference>
<keyword evidence="5" id="KW-0234">DNA repair</keyword>
<feature type="compositionally biased region" description="Acidic residues" evidence="7">
    <location>
        <begin position="415"/>
        <end position="426"/>
    </location>
</feature>
<dbReference type="STRING" id="857340.A0A086T0S5"/>
<dbReference type="PANTHER" id="PTHR46239:SF1">
    <property type="entry name" value="DNA REPAIR PROTEIN RAD51 HOMOLOG 3"/>
    <property type="match status" value="1"/>
</dbReference>
<feature type="compositionally biased region" description="Acidic residues" evidence="7">
    <location>
        <begin position="376"/>
        <end position="392"/>
    </location>
</feature>
<gene>
    <name evidence="8" type="ORF">ACRE_063040</name>
</gene>
<evidence type="ECO:0000256" key="3">
    <source>
        <dbReference type="ARBA" id="ARBA00022763"/>
    </source>
</evidence>
<dbReference type="GO" id="GO:0033063">
    <property type="term" value="C:Rad51B-Rad51C-Rad51D-XRCC2 complex"/>
    <property type="evidence" value="ECO:0007669"/>
    <property type="project" value="TreeGrafter"/>
</dbReference>
<sequence>MDYHSIHGKDVASFDISSSRESLAQHHVQPHSLTDVVKDRLPTVSASAALEELESDRNAYISCGLEGVDKVIAGNTASDESSSFRGAVRRGQVTELWGPPGTGKTAFAGIISLKRKYYRLQAAANAVCDGHGVVWVDCFQACPSRRIATVLQAVRKARGQDLVDDARGDEKFTPFTHYECLTLPHLIALVSRPTTRSVPSNVGLVVVSSVTALINSALPRPQDGKQGLNSNRAPNPSVRRRQALQSIMKSLQTLASTRNCAVVILSQCATRMQSDRSATLTPAVNANVWEQGVSTRLVLFRDWIWQNTKSASVFLVGLQKLDGKDTPGTIEHISAFKVNANGIVAVTHDEGHRRSADGPDVTQSKRKLAQTGFEIPDSEDDEDYGWANEDEAYLPPLPQQWQGSEDILLGHDVGQSDEENNVDDDEGRTSDELDA</sequence>
<keyword evidence="6" id="KW-0539">Nucleus</keyword>
<keyword evidence="4" id="KW-0067">ATP-binding</keyword>
<dbReference type="HOGENOM" id="CLU_043547_1_0_1"/>
<keyword evidence="9" id="KW-1185">Reference proteome</keyword>
<dbReference type="Proteomes" id="UP000029964">
    <property type="component" value="Unassembled WGS sequence"/>
</dbReference>
<dbReference type="Gene3D" id="3.40.50.300">
    <property type="entry name" value="P-loop containing nucleotide triphosphate hydrolases"/>
    <property type="match status" value="1"/>
</dbReference>
<dbReference type="PANTHER" id="PTHR46239">
    <property type="entry name" value="DNA REPAIR PROTEIN RAD51 HOMOLOG 3 RAD51C"/>
    <property type="match status" value="1"/>
</dbReference>
<dbReference type="GO" id="GO:0033065">
    <property type="term" value="C:Rad51C-XRCC3 complex"/>
    <property type="evidence" value="ECO:0007669"/>
    <property type="project" value="TreeGrafter"/>
</dbReference>
<dbReference type="GO" id="GO:0008821">
    <property type="term" value="F:crossover junction DNA endonuclease activity"/>
    <property type="evidence" value="ECO:0007669"/>
    <property type="project" value="TreeGrafter"/>
</dbReference>
<dbReference type="GO" id="GO:0007131">
    <property type="term" value="P:reciprocal meiotic recombination"/>
    <property type="evidence" value="ECO:0007669"/>
    <property type="project" value="TreeGrafter"/>
</dbReference>
<dbReference type="OrthoDB" id="5957327at2759"/>
<dbReference type="InterPro" id="IPR052093">
    <property type="entry name" value="HR_Repair_Mediator"/>
</dbReference>
<dbReference type="EMBL" id="JPKY01000081">
    <property type="protein sequence ID" value="KFH42957.1"/>
    <property type="molecule type" value="Genomic_DNA"/>
</dbReference>
<dbReference type="GO" id="GO:0000707">
    <property type="term" value="P:meiotic DNA recombinase assembly"/>
    <property type="evidence" value="ECO:0007669"/>
    <property type="project" value="TreeGrafter"/>
</dbReference>
<proteinExistence type="predicted"/>
<comment type="subcellular location">
    <subcellularLocation>
        <location evidence="1">Nucleus</location>
    </subcellularLocation>
</comment>
<dbReference type="InterPro" id="IPR027417">
    <property type="entry name" value="P-loop_NTPase"/>
</dbReference>
<feature type="region of interest" description="Disordered" evidence="7">
    <location>
        <begin position="350"/>
        <end position="435"/>
    </location>
</feature>
<dbReference type="CDD" id="cd01393">
    <property type="entry name" value="RecA-like"/>
    <property type="match status" value="1"/>
</dbReference>
<evidence type="ECO:0000256" key="5">
    <source>
        <dbReference type="ARBA" id="ARBA00023204"/>
    </source>
</evidence>
<evidence type="ECO:0000256" key="6">
    <source>
        <dbReference type="ARBA" id="ARBA00023242"/>
    </source>
</evidence>
<dbReference type="AlphaFoldDB" id="A0A086T0S5"/>
<evidence type="ECO:0000256" key="2">
    <source>
        <dbReference type="ARBA" id="ARBA00022741"/>
    </source>
</evidence>
<evidence type="ECO:0000313" key="9">
    <source>
        <dbReference type="Proteomes" id="UP000029964"/>
    </source>
</evidence>
<protein>
    <submittedName>
        <fullName evidence="8">DNA repair protein-like protein</fullName>
    </submittedName>
</protein>
<evidence type="ECO:0000256" key="1">
    <source>
        <dbReference type="ARBA" id="ARBA00004123"/>
    </source>
</evidence>